<dbReference type="InterPro" id="IPR012338">
    <property type="entry name" value="Beta-lactam/transpept-like"/>
</dbReference>
<feature type="chain" id="PRO_5040778000" evidence="1">
    <location>
        <begin position="29"/>
        <end position="476"/>
    </location>
</feature>
<dbReference type="PANTHER" id="PTHR46825">
    <property type="entry name" value="D-ALANYL-D-ALANINE-CARBOXYPEPTIDASE/ENDOPEPTIDASE AMPH"/>
    <property type="match status" value="1"/>
</dbReference>
<sequence>MKNNTLFCYYHPRIAPFLLIVTSWIASATSFAQHAPARKQVPDLNSIQQYVESIESHDKAMFSLVINDKGRVTYQAQSGFIYEKKHWFSSDEPIAANESSQYQIGSITKIFTATLVFQLIEQGKLSLGTPLSQYFPEFENANDITIGMMLSHRSGLFNYTDSPSFNSYYTQTLSQQELIKHLLKNPSHFPPNTHQEYSNTNYILLGFIIEQVTGKSYQENLRRNITDKLGLTSTMLCLDYSECGYQTVSYSYLAGQWEALPRLSPTVSIAAGAMISTPSELTVFMRALFNEELISQQSLKAMKGLTSPYGSTKGIWSIPYFHHHAWGHSGLIEGFHSQLIYIDHLDIAIAFNANGLNTKVNEIMKTIIGLYVGKEVEIPNYDRPTIKLTKSELEKFVGQFYSHTWRVDTQLFIDGEQLKAQWTGQPAIALSPLSDFELENRDYGILLKFDVSPSGKINYRRMVLHQNIWEIDYYKK</sequence>
<evidence type="ECO:0000313" key="3">
    <source>
        <dbReference type="EMBL" id="MCW8332508.1"/>
    </source>
</evidence>
<evidence type="ECO:0000256" key="1">
    <source>
        <dbReference type="SAM" id="SignalP"/>
    </source>
</evidence>
<dbReference type="PANTHER" id="PTHR46825:SF9">
    <property type="entry name" value="BETA-LACTAMASE-RELATED DOMAIN-CONTAINING PROTEIN"/>
    <property type="match status" value="1"/>
</dbReference>
<reference evidence="3" key="1">
    <citation type="submission" date="2022-02" db="EMBL/GenBank/DDBJ databases">
        <title>Vibrio sp. nov., a new bacterium isolated from Bohai sea, China.</title>
        <authorList>
            <person name="Yuan Y."/>
        </authorList>
    </citation>
    <scope>NUCLEOTIDE SEQUENCE</scope>
    <source>
        <strain evidence="3">DBSS07</strain>
    </source>
</reference>
<protein>
    <submittedName>
        <fullName evidence="3">Beta-lactamase family protein</fullName>
    </submittedName>
</protein>
<evidence type="ECO:0000259" key="2">
    <source>
        <dbReference type="Pfam" id="PF00144"/>
    </source>
</evidence>
<dbReference type="SUPFAM" id="SSF56601">
    <property type="entry name" value="beta-lactamase/transpeptidase-like"/>
    <property type="match status" value="1"/>
</dbReference>
<dbReference type="Proteomes" id="UP001155586">
    <property type="component" value="Unassembled WGS sequence"/>
</dbReference>
<dbReference type="Gene3D" id="3.40.710.10">
    <property type="entry name" value="DD-peptidase/beta-lactamase superfamily"/>
    <property type="match status" value="1"/>
</dbReference>
<keyword evidence="1" id="KW-0732">Signal</keyword>
<comment type="caution">
    <text evidence="3">The sequence shown here is derived from an EMBL/GenBank/DDBJ whole genome shotgun (WGS) entry which is preliminary data.</text>
</comment>
<dbReference type="AlphaFoldDB" id="A0A9X3CB99"/>
<gene>
    <name evidence="3" type="ORF">MD483_01485</name>
</gene>
<feature type="domain" description="Beta-lactamase-related" evidence="2">
    <location>
        <begin position="64"/>
        <end position="360"/>
    </location>
</feature>
<keyword evidence="4" id="KW-1185">Reference proteome</keyword>
<dbReference type="InterPro" id="IPR050491">
    <property type="entry name" value="AmpC-like"/>
</dbReference>
<dbReference type="EMBL" id="JAKRRX010000005">
    <property type="protein sequence ID" value="MCW8332508.1"/>
    <property type="molecule type" value="Genomic_DNA"/>
</dbReference>
<accession>A0A9X3CB99</accession>
<proteinExistence type="predicted"/>
<organism evidence="3 4">
    <name type="scientific">Vibrio paucivorans</name>
    <dbReference type="NCBI Taxonomy" id="2829489"/>
    <lineage>
        <taxon>Bacteria</taxon>
        <taxon>Pseudomonadati</taxon>
        <taxon>Pseudomonadota</taxon>
        <taxon>Gammaproteobacteria</taxon>
        <taxon>Vibrionales</taxon>
        <taxon>Vibrionaceae</taxon>
        <taxon>Vibrio</taxon>
    </lineage>
</organism>
<dbReference type="InterPro" id="IPR001466">
    <property type="entry name" value="Beta-lactam-related"/>
</dbReference>
<dbReference type="Pfam" id="PF00144">
    <property type="entry name" value="Beta-lactamase"/>
    <property type="match status" value="1"/>
</dbReference>
<evidence type="ECO:0000313" key="4">
    <source>
        <dbReference type="Proteomes" id="UP001155586"/>
    </source>
</evidence>
<dbReference type="RefSeq" id="WP_265686269.1">
    <property type="nucleotide sequence ID" value="NZ_JAKRRX010000005.1"/>
</dbReference>
<feature type="signal peptide" evidence="1">
    <location>
        <begin position="1"/>
        <end position="28"/>
    </location>
</feature>
<name>A0A9X3CB99_9VIBR</name>